<feature type="transmembrane region" description="Helical" evidence="11">
    <location>
        <begin position="1299"/>
        <end position="1320"/>
    </location>
</feature>
<dbReference type="EC" id="2.4.1.34" evidence="3"/>
<keyword evidence="8 11" id="KW-0472">Membrane</keyword>
<dbReference type="Proteomes" id="UP001146120">
    <property type="component" value="Unassembled WGS sequence"/>
</dbReference>
<evidence type="ECO:0000256" key="7">
    <source>
        <dbReference type="ARBA" id="ARBA00022989"/>
    </source>
</evidence>
<reference evidence="13" key="2">
    <citation type="journal article" date="2023" name="Microbiol Resour">
        <title>Decontamination and Annotation of the Draft Genome Sequence of the Oomycete Lagenidium giganteum ARSEF 373.</title>
        <authorList>
            <person name="Morgan W.R."/>
            <person name="Tartar A."/>
        </authorList>
    </citation>
    <scope>NUCLEOTIDE SEQUENCE</scope>
    <source>
        <strain evidence="13">ARSEF 373</strain>
    </source>
</reference>
<evidence type="ECO:0000256" key="11">
    <source>
        <dbReference type="SAM" id="Phobius"/>
    </source>
</evidence>
<keyword evidence="7 11" id="KW-1133">Transmembrane helix</keyword>
<evidence type="ECO:0000256" key="3">
    <source>
        <dbReference type="ARBA" id="ARBA00012589"/>
    </source>
</evidence>
<feature type="transmembrane region" description="Helical" evidence="11">
    <location>
        <begin position="1770"/>
        <end position="1798"/>
    </location>
</feature>
<keyword evidence="5" id="KW-0808">Transferase</keyword>
<dbReference type="EMBL" id="DAKRPA010000023">
    <property type="protein sequence ID" value="DBA03090.1"/>
    <property type="molecule type" value="Genomic_DNA"/>
</dbReference>
<feature type="region of interest" description="Disordered" evidence="10">
    <location>
        <begin position="2609"/>
        <end position="2636"/>
    </location>
</feature>
<feature type="transmembrane region" description="Helical" evidence="11">
    <location>
        <begin position="2156"/>
        <end position="2178"/>
    </location>
</feature>
<dbReference type="GO" id="GO:0000148">
    <property type="term" value="C:1,3-beta-D-glucan synthase complex"/>
    <property type="evidence" value="ECO:0007669"/>
    <property type="project" value="InterPro"/>
</dbReference>
<feature type="transmembrane region" description="Helical" evidence="11">
    <location>
        <begin position="1891"/>
        <end position="1908"/>
    </location>
</feature>
<evidence type="ECO:0000256" key="1">
    <source>
        <dbReference type="ARBA" id="ARBA00004141"/>
    </source>
</evidence>
<feature type="transmembrane region" description="Helical" evidence="11">
    <location>
        <begin position="302"/>
        <end position="326"/>
    </location>
</feature>
<feature type="domain" description="1,3-beta-glucan synthase component FKS1-like" evidence="12">
    <location>
        <begin position="120"/>
        <end position="228"/>
    </location>
</feature>
<feature type="transmembrane region" description="Helical" evidence="11">
    <location>
        <begin position="1727"/>
        <end position="1749"/>
    </location>
</feature>
<evidence type="ECO:0000256" key="2">
    <source>
        <dbReference type="ARBA" id="ARBA00009040"/>
    </source>
</evidence>
<evidence type="ECO:0000256" key="4">
    <source>
        <dbReference type="ARBA" id="ARBA00022676"/>
    </source>
</evidence>
<feature type="transmembrane region" description="Helical" evidence="11">
    <location>
        <begin position="1354"/>
        <end position="1372"/>
    </location>
</feature>
<feature type="transmembrane region" description="Helical" evidence="11">
    <location>
        <begin position="1833"/>
        <end position="1853"/>
    </location>
</feature>
<feature type="transmembrane region" description="Helical" evidence="11">
    <location>
        <begin position="440"/>
        <end position="463"/>
    </location>
</feature>
<evidence type="ECO:0000256" key="8">
    <source>
        <dbReference type="ARBA" id="ARBA00023136"/>
    </source>
</evidence>
<keyword evidence="4" id="KW-0328">Glycosyltransferase</keyword>
<feature type="region of interest" description="Disordered" evidence="10">
    <location>
        <begin position="2704"/>
        <end position="2762"/>
    </location>
</feature>
<feature type="transmembrane region" description="Helical" evidence="11">
    <location>
        <begin position="2674"/>
        <end position="2699"/>
    </location>
</feature>
<feature type="transmembrane region" description="Helical" evidence="11">
    <location>
        <begin position="1379"/>
        <end position="1398"/>
    </location>
</feature>
<proteinExistence type="inferred from homology"/>
<feature type="transmembrane region" description="Helical" evidence="11">
    <location>
        <begin position="1507"/>
        <end position="1525"/>
    </location>
</feature>
<dbReference type="SUPFAM" id="SSF103473">
    <property type="entry name" value="MFS general substrate transporter"/>
    <property type="match status" value="1"/>
</dbReference>
<dbReference type="GO" id="GO:0006075">
    <property type="term" value="P:(1-&gt;3)-beta-D-glucan biosynthetic process"/>
    <property type="evidence" value="ECO:0007669"/>
    <property type="project" value="InterPro"/>
</dbReference>
<dbReference type="Pfam" id="PF14288">
    <property type="entry name" value="FKS1_dom1"/>
    <property type="match status" value="1"/>
</dbReference>
<name>A0AAV2ZAZ2_9STRA</name>
<feature type="transmembrane region" description="Helical" evidence="11">
    <location>
        <begin position="2100"/>
        <end position="2121"/>
    </location>
</feature>
<keyword evidence="6 11" id="KW-0812">Transmembrane</keyword>
<dbReference type="GO" id="GO:0003843">
    <property type="term" value="F:1,3-beta-D-glucan synthase activity"/>
    <property type="evidence" value="ECO:0007669"/>
    <property type="project" value="UniProtKB-EC"/>
</dbReference>
<feature type="transmembrane region" description="Helical" evidence="11">
    <location>
        <begin position="333"/>
        <end position="356"/>
    </location>
</feature>
<evidence type="ECO:0000313" key="14">
    <source>
        <dbReference type="Proteomes" id="UP001146120"/>
    </source>
</evidence>
<evidence type="ECO:0000256" key="5">
    <source>
        <dbReference type="ARBA" id="ARBA00022679"/>
    </source>
</evidence>
<protein>
    <recommendedName>
        <fullName evidence="3">1,3-beta-glucan synthase</fullName>
        <ecNumber evidence="3">2.4.1.34</ecNumber>
    </recommendedName>
</protein>
<comment type="subcellular location">
    <subcellularLocation>
        <location evidence="1">Membrane</location>
        <topology evidence="1">Multi-pass membrane protein</topology>
    </subcellularLocation>
</comment>
<organism evidence="13 14">
    <name type="scientific">Lagenidium giganteum</name>
    <dbReference type="NCBI Taxonomy" id="4803"/>
    <lineage>
        <taxon>Eukaryota</taxon>
        <taxon>Sar</taxon>
        <taxon>Stramenopiles</taxon>
        <taxon>Oomycota</taxon>
        <taxon>Peronosporomycetes</taxon>
        <taxon>Pythiales</taxon>
        <taxon>Pythiaceae</taxon>
    </lineage>
</organism>
<feature type="transmembrane region" description="Helical" evidence="11">
    <location>
        <begin position="1865"/>
        <end position="1885"/>
    </location>
</feature>
<feature type="transmembrane region" description="Helical" evidence="11">
    <location>
        <begin position="383"/>
        <end position="404"/>
    </location>
</feature>
<dbReference type="InterPro" id="IPR003440">
    <property type="entry name" value="Glyco_trans_48_dom"/>
</dbReference>
<comment type="similarity">
    <text evidence="2">Belongs to the glycosyltransferase 48 family.</text>
</comment>
<feature type="transmembrane region" description="Helical" evidence="11">
    <location>
        <begin position="2127"/>
        <end position="2149"/>
    </location>
</feature>
<comment type="catalytic activity">
    <reaction evidence="9">
        <text>[(1-&gt;3)-beta-D-glucosyl](n) + UDP-alpha-D-glucose = [(1-&gt;3)-beta-D-glucosyl](n+1) + UDP + H(+)</text>
        <dbReference type="Rhea" id="RHEA:21476"/>
        <dbReference type="Rhea" id="RHEA-COMP:11146"/>
        <dbReference type="Rhea" id="RHEA-COMP:14303"/>
        <dbReference type="ChEBI" id="CHEBI:15378"/>
        <dbReference type="ChEBI" id="CHEBI:37671"/>
        <dbReference type="ChEBI" id="CHEBI:58223"/>
        <dbReference type="ChEBI" id="CHEBI:58885"/>
        <dbReference type="EC" id="2.4.1.34"/>
    </reaction>
</comment>
<gene>
    <name evidence="13" type="ORF">N0F65_003337</name>
</gene>
<evidence type="ECO:0000313" key="13">
    <source>
        <dbReference type="EMBL" id="DBA03090.1"/>
    </source>
</evidence>
<dbReference type="PANTHER" id="PTHR12741:SF48">
    <property type="entry name" value="1,3-BETA-GLUCAN SYNTHASE COMPONENT FKS1-RELATED"/>
    <property type="match status" value="1"/>
</dbReference>
<dbReference type="SMART" id="SM01205">
    <property type="entry name" value="FKS1_dom1"/>
    <property type="match status" value="1"/>
</dbReference>
<evidence type="ECO:0000256" key="9">
    <source>
        <dbReference type="ARBA" id="ARBA00047777"/>
    </source>
</evidence>
<feature type="transmembrane region" description="Helical" evidence="11">
    <location>
        <begin position="1618"/>
        <end position="1639"/>
    </location>
</feature>
<feature type="transmembrane region" description="Helical" evidence="11">
    <location>
        <begin position="1958"/>
        <end position="1983"/>
    </location>
</feature>
<feature type="transmembrane region" description="Helical" evidence="11">
    <location>
        <begin position="249"/>
        <end position="273"/>
    </location>
</feature>
<dbReference type="Pfam" id="PF02364">
    <property type="entry name" value="Glucan_synthase"/>
    <property type="match status" value="2"/>
</dbReference>
<dbReference type="InterPro" id="IPR026899">
    <property type="entry name" value="FKS1-like_dom1"/>
</dbReference>
<comment type="caution">
    <text evidence="13">The sequence shown here is derived from an EMBL/GenBank/DDBJ whole genome shotgun (WGS) entry which is preliminary data.</text>
</comment>
<feature type="transmembrane region" description="Helical" evidence="11">
    <location>
        <begin position="1449"/>
        <end position="1469"/>
    </location>
</feature>
<evidence type="ECO:0000256" key="6">
    <source>
        <dbReference type="ARBA" id="ARBA00022692"/>
    </source>
</evidence>
<feature type="transmembrane region" description="Helical" evidence="11">
    <location>
        <begin position="2184"/>
        <end position="2205"/>
    </location>
</feature>
<reference evidence="13" key="1">
    <citation type="submission" date="2022-11" db="EMBL/GenBank/DDBJ databases">
        <authorList>
            <person name="Morgan W.R."/>
            <person name="Tartar A."/>
        </authorList>
    </citation>
    <scope>NUCLEOTIDE SEQUENCE</scope>
    <source>
        <strain evidence="13">ARSEF 373</strain>
    </source>
</reference>
<evidence type="ECO:0000259" key="12">
    <source>
        <dbReference type="SMART" id="SM01205"/>
    </source>
</evidence>
<feature type="transmembrane region" description="Helical" evidence="11">
    <location>
        <begin position="2028"/>
        <end position="2050"/>
    </location>
</feature>
<feature type="transmembrane region" description="Helical" evidence="11">
    <location>
        <begin position="1651"/>
        <end position="1680"/>
    </location>
</feature>
<dbReference type="PANTHER" id="PTHR12741">
    <property type="entry name" value="LYST-INTERACTING PROTEIN LIP5 DOPAMINE RESPONSIVE PROTEIN DRG-1"/>
    <property type="match status" value="1"/>
</dbReference>
<dbReference type="GO" id="GO:0005886">
    <property type="term" value="C:plasma membrane"/>
    <property type="evidence" value="ECO:0007669"/>
    <property type="project" value="TreeGrafter"/>
</dbReference>
<feature type="compositionally biased region" description="Basic and acidic residues" evidence="10">
    <location>
        <begin position="2745"/>
        <end position="2762"/>
    </location>
</feature>
<sequence length="2762" mass="307727">MAMAGSARTGSRRRAESNYLNLRQETSLSYLGAFPDDDSRIGVFELLQAKFGFQLSSVENQKEHFACYITNTELRLEAEGEDTRGALTHVHEKLFKNYKKWCNFLHVPAELADEQYEGKEPVEQQIALFLCIWGEAANLRFMPECICFLYHSMAPKLRQLSALPNVPTGWYLQRVVRPLYEVIETMKTMSDPVKGKKPLDHKDLVNYDDINEFFWTKACLRFNELNVASALTVKDNKTFREKRSVFNPLLAFFRVWFFLVVMFHTLVVIAYVAHQSQPRSTSGFAFYSNFFAADLIDLRAHAIYSIFITISGLLLLKVVLQMWLFGMRMFRDCWFAFGVFVRMWWHGIFLALFVLVNVSPSNKFFISRVGGTMDVGAGEKDSYLAAGAFLALVYSIPVGLASLVRMCCIQGIAGVRFLSALDGTMDQYVGRDVAQSCRFFTIYGLSWIVIFGFKCLFCLQFMIKPLIIPTVEIYHLGGSARDRAIGIVQTNHNIGYITALWAPVFFVFMYDTQIWFTLYQAIVGLFMGLRMKIGHMAGIKQFRNALRHAPMWYDNTITSDAAKSQRLFESGHRKFFNHETIRLRFAIVWNEIISSFRLNDLLDDKETMVLQYRVLSNGTKVEDPIFLIGGKVPKAIDIAAKASLYKWNGNELHKKLAEADVLDGVQNALHLVRNVMSMLLGDRAIEPAMRVIEVLFRVDDVTAVMDLTHLPQLADGIVELIATIVDIPEDIAVLEDGGSPEFEPYRLHYHAQVTRLVECVDNLCKTLELMLHDRPLIANLRLCEFARLSPDLAYQKERLLQLYKNDALSGGDVSFMSNTRKSRNSTFLSTTSDRYTNDDFITSCTRLYFLLRLETADSLPRSEEARRRLGFFLHSLTMEMPSVTSLCAMPSFSVMTPYYSETVLFTLDELRNPVHSNPLFEAVDERAVRKGGQVRTIIDYLISIHEEEWENFIERVGVTTVEQALAEVPLQVRLWASLRGQTLARTVIGMMMYENALRLLRWLEVANNPDFDEVGRADEMDRIAQLKFSYITGCQIYGAQRASNDHRADDIDLLMKMFPTWRVSYVDKVIDENGQLRFDAVLCKAEGPEIVEVYRYELPGNPILGEGKPENQNVALPFTRGQYIQTIDMNQEHYFEETLKMPNFLASATAYGEEATIIGMKEHVFTGGASSLARFMTMQELVFVSLTQRVLANPLRTRMHYGHPDVFEKTFVMTNGGVSKASKGINLSEDVFSGYNVTLRGGVVIHEEFMQCGKGRDVTLSQINAFEAKLSNGCAESCLSREGHRLGNSLDFFRLNSMFFGHFGFYICNALTVLCVYIYAYSKLYTATHEEVSTMAVATTKSMEALSDVINTQYILQFGFLTVLPLFSTLIVEFGMKVALLKSLELIGALGVVFYTFLTGTKAHFFDVALLRGGSKYRGTGRGFSITRDPMVNFFKEYGVSHFRKAFELLGVMILVGIYGNFSIGAGAVAEYCKTASFDCNENPELIPDSIHAAQGFADRGQNFGKTSFAVLLLCSCWLLAPFVFNTNGLDFKKTKLDIMQWFTWMMLAKNVDSVNEDNPKSAPSTTPKDGWIDWWNSDVDLMLNVGPMGRLTYLVRELRHFFAMYYVFTTHFELNDWPILLGAIVGVWFVLWVGAFVFSRVSSIKPDGLMILGIADMIVGLSAIVTGPWAIGVIVGWGWQKAVTLPISMLMGLNGVCQFGVALHGAFGYSIAKTPPIVSLGFLFDMMLGVALIVPLLILSFFPFMTILQTRLMYNGGFSRSITPRNEVPASLCILVGLLGGYVYGFMNCFVLGLSFVNDSKDFFINRSFWRYVTHSMSNFDKDTIDSLLQNGYLKVICAASAVVAVFLSMLLSSCLSRRSNMALGTIMMGVSLGLNFVPSGVIIVVSCGLAYAGGAFLVMNYMLYSFEICTPGWRGKGICMFLLGSAVGFLVNALLVNSGNKGHMSGTMNDWRYLPLYAVAPVMAAFLITMVVIPTSPIWLLRRGQDAAATIQLMRLRSLAKVEQAVNDTKGDLQPPTSGSNLGFRACFVFLLQAIQAFVVSNVMVMRIPLQTDDLEATADLRDASPWMVFYGASSCVGIVIGAVAIDKVRRKTLLKECAPFLSLLSLICGLLVAFHSGLDRFLRALLILAFTLANVSIVSVSWLSALEMFPLSVCPFFFGMSVAFYYVVQAALYLLAPSFAVVHLVFAGLCLLLTIVLFAFCASTKGKAIQLKSEKRWQLEQEHTAMLADSVANEERCREEEQQSRLAQMAQSQMSRRGLNPSTNSVVPGSGNSSALVYGLNVSKRGFTMSVNELNATIDPARPNFVDLSATMTSAKTAPPNLSNFEVHAANSHSVRASGFDFAVTGESAASSDLDDRSLESSSDASSAAHMFGLNSTMDSTTPYFDIPEFSDDDDDDNDSGSPRLSYLYSRSFPDSDTDGDDLSVTLRGSLLHFNPMMMMRSWTAALGLSLLAARQGSYVLAADAECASTCIGKVSESPYNYDPLDFEACKLKPSGKARVCCFQKATWGAPEYGDDVTYTNGTNPVIASGTWLKFQFNGADKVTYMTLKDGQSKIQTPTYKDKAAELVSDYFMICPQSAGSLIFRGWGNDSCASASAEQVVTVTKGSGDGTCGTKPPDAPKKTSGSNGAKTDADSITCDATRGKKVQKNGEYVCECVADWTGPPSCDQWPVWKWLITIAGGVAALFSIIISVRAFLQSRERKKNQDEVPVLGGPRMKDDEVETLHVTPNRRSSAAPVAQYNRDVDNNDQRVQKDREFTL</sequence>
<accession>A0AAV2ZAZ2</accession>
<keyword evidence="14" id="KW-1185">Reference proteome</keyword>
<dbReference type="InterPro" id="IPR036259">
    <property type="entry name" value="MFS_trans_sf"/>
</dbReference>
<feature type="transmembrane region" description="Helical" evidence="11">
    <location>
        <begin position="1920"/>
        <end position="1938"/>
    </location>
</feature>
<feature type="transmembrane region" description="Helical" evidence="11">
    <location>
        <begin position="514"/>
        <end position="533"/>
    </location>
</feature>
<feature type="transmembrane region" description="Helical" evidence="11">
    <location>
        <begin position="2070"/>
        <end position="2088"/>
    </location>
</feature>
<evidence type="ECO:0000256" key="10">
    <source>
        <dbReference type="SAM" id="MobiDB-lite"/>
    </source>
</evidence>
<dbReference type="Gene3D" id="1.20.1250.20">
    <property type="entry name" value="MFS general substrate transporter like domains"/>
    <property type="match status" value="1"/>
</dbReference>